<feature type="compositionally biased region" description="Low complexity" evidence="1">
    <location>
        <begin position="107"/>
        <end position="147"/>
    </location>
</feature>
<reference evidence="3 4" key="1">
    <citation type="journal article" date="2008" name="Nature">
        <title>The genome of Laccaria bicolor provides insights into mycorrhizal symbiosis.</title>
        <authorList>
            <person name="Martin F."/>
            <person name="Aerts A."/>
            <person name="Ahren D."/>
            <person name="Brun A."/>
            <person name="Danchin E.G.J."/>
            <person name="Duchaussoy F."/>
            <person name="Gibon J."/>
            <person name="Kohler A."/>
            <person name="Lindquist E."/>
            <person name="Pereda V."/>
            <person name="Salamov A."/>
            <person name="Shapiro H.J."/>
            <person name="Wuyts J."/>
            <person name="Blaudez D."/>
            <person name="Buee M."/>
            <person name="Brokstein P."/>
            <person name="Canbaeck B."/>
            <person name="Cohen D."/>
            <person name="Courty P.E."/>
            <person name="Coutinho P.M."/>
            <person name="Delaruelle C."/>
            <person name="Detter J.C."/>
            <person name="Deveau A."/>
            <person name="DiFazio S."/>
            <person name="Duplessis S."/>
            <person name="Fraissinet-Tachet L."/>
            <person name="Lucic E."/>
            <person name="Frey-Klett P."/>
            <person name="Fourrey C."/>
            <person name="Feussner I."/>
            <person name="Gay G."/>
            <person name="Grimwood J."/>
            <person name="Hoegger P.J."/>
            <person name="Jain P."/>
            <person name="Kilaru S."/>
            <person name="Labbe J."/>
            <person name="Lin Y.C."/>
            <person name="Legue V."/>
            <person name="Le Tacon F."/>
            <person name="Marmeisse R."/>
            <person name="Melayah D."/>
            <person name="Montanini B."/>
            <person name="Muratet M."/>
            <person name="Nehls U."/>
            <person name="Niculita-Hirzel H."/>
            <person name="Oudot-Le Secq M.P."/>
            <person name="Peter M."/>
            <person name="Quesneville H."/>
            <person name="Rajashekar B."/>
            <person name="Reich M."/>
            <person name="Rouhier N."/>
            <person name="Schmutz J."/>
            <person name="Yin T."/>
            <person name="Chalot M."/>
            <person name="Henrissat B."/>
            <person name="Kuees U."/>
            <person name="Lucas S."/>
            <person name="Van de Peer Y."/>
            <person name="Podila G.K."/>
            <person name="Polle A."/>
            <person name="Pukkila P.J."/>
            <person name="Richardson P.M."/>
            <person name="Rouze P."/>
            <person name="Sanders I.R."/>
            <person name="Stajich J.E."/>
            <person name="Tunlid A."/>
            <person name="Tuskan G."/>
            <person name="Grigoriev I.V."/>
        </authorList>
    </citation>
    <scope>NUCLEOTIDE SEQUENCE [LARGE SCALE GENOMIC DNA]</scope>
    <source>
        <strain evidence="4">S238N-H82 / ATCC MYA-4686</strain>
    </source>
</reference>
<dbReference type="Proteomes" id="UP000001194">
    <property type="component" value="Unassembled WGS sequence"/>
</dbReference>
<name>B0DA40_LACBS</name>
<evidence type="ECO:0000313" key="3">
    <source>
        <dbReference type="EMBL" id="EDR08457.1"/>
    </source>
</evidence>
<dbReference type="AlphaFoldDB" id="B0DA40"/>
<feature type="chain" id="PRO_5002749173" evidence="2">
    <location>
        <begin position="20"/>
        <end position="193"/>
    </location>
</feature>
<keyword evidence="2" id="KW-0732">Signal</keyword>
<dbReference type="PANTHER" id="PTHR37487:SF2">
    <property type="entry name" value="EXPRESSED PROTEIN"/>
    <property type="match status" value="1"/>
</dbReference>
<feature type="compositionally biased region" description="Low complexity" evidence="1">
    <location>
        <begin position="156"/>
        <end position="170"/>
    </location>
</feature>
<dbReference type="InParanoid" id="B0DA40"/>
<gene>
    <name evidence="3" type="ORF">LACBIDRAFT_294196</name>
</gene>
<dbReference type="HOGENOM" id="CLU_063099_2_2_1"/>
<accession>B0DA40</accession>
<protein>
    <submittedName>
        <fullName evidence="3">Predicted protein</fullName>
    </submittedName>
</protein>
<dbReference type="PANTHER" id="PTHR37487">
    <property type="entry name" value="CHROMOSOME 1, WHOLE GENOME SHOTGUN SEQUENCE"/>
    <property type="match status" value="1"/>
</dbReference>
<dbReference type="OrthoDB" id="3362246at2759"/>
<sequence>MKFFATAAALASLIPEILSLTVNTPPGVTFCEPQLISWNGGTAPYYVTIIPGGQINAAPLKTFDTQNGNQLTWIVDIPAGTSITLSTKDSTGAQAYSDAVTIQPGAGTTCSASTTGTGSAMSTTSASGTGTAISSSKASGSNTSSATHTTAQGTVSTSKSTATQASSSSKASHNYDTAASSLLAALMGLVAFF</sequence>
<dbReference type="STRING" id="486041.B0DA40"/>
<evidence type="ECO:0000313" key="4">
    <source>
        <dbReference type="Proteomes" id="UP000001194"/>
    </source>
</evidence>
<feature type="region of interest" description="Disordered" evidence="1">
    <location>
        <begin position="107"/>
        <end position="170"/>
    </location>
</feature>
<dbReference type="KEGG" id="lbc:LACBIDRAFT_294196"/>
<evidence type="ECO:0000256" key="1">
    <source>
        <dbReference type="SAM" id="MobiDB-lite"/>
    </source>
</evidence>
<dbReference type="GeneID" id="6076259"/>
<dbReference type="EMBL" id="DS547101">
    <property type="protein sequence ID" value="EDR08457.1"/>
    <property type="molecule type" value="Genomic_DNA"/>
</dbReference>
<dbReference type="RefSeq" id="XP_001880682.1">
    <property type="nucleotide sequence ID" value="XM_001880647.1"/>
</dbReference>
<keyword evidence="4" id="KW-1185">Reference proteome</keyword>
<organism evidence="4">
    <name type="scientific">Laccaria bicolor (strain S238N-H82 / ATCC MYA-4686)</name>
    <name type="common">Bicoloured deceiver</name>
    <name type="synonym">Laccaria laccata var. bicolor</name>
    <dbReference type="NCBI Taxonomy" id="486041"/>
    <lineage>
        <taxon>Eukaryota</taxon>
        <taxon>Fungi</taxon>
        <taxon>Dikarya</taxon>
        <taxon>Basidiomycota</taxon>
        <taxon>Agaricomycotina</taxon>
        <taxon>Agaricomycetes</taxon>
        <taxon>Agaricomycetidae</taxon>
        <taxon>Agaricales</taxon>
        <taxon>Agaricineae</taxon>
        <taxon>Hydnangiaceae</taxon>
        <taxon>Laccaria</taxon>
    </lineage>
</organism>
<feature type="signal peptide" evidence="2">
    <location>
        <begin position="1"/>
        <end position="19"/>
    </location>
</feature>
<evidence type="ECO:0000256" key="2">
    <source>
        <dbReference type="SAM" id="SignalP"/>
    </source>
</evidence>
<proteinExistence type="predicted"/>